<dbReference type="Pfam" id="PF13538">
    <property type="entry name" value="UvrD_C_2"/>
    <property type="match status" value="1"/>
</dbReference>
<dbReference type="Pfam" id="PF13245">
    <property type="entry name" value="AAA_19"/>
    <property type="match status" value="1"/>
</dbReference>
<gene>
    <name evidence="2" type="ORF">CPT_Pollock41</name>
</gene>
<dbReference type="InterPro" id="IPR027417">
    <property type="entry name" value="P-loop_NTPase"/>
</dbReference>
<dbReference type="EMBL" id="KM236242">
    <property type="protein sequence ID" value="AIX12400.1"/>
    <property type="molecule type" value="Genomic_DNA"/>
</dbReference>
<evidence type="ECO:0000313" key="2">
    <source>
        <dbReference type="EMBL" id="AIX12400.1"/>
    </source>
</evidence>
<keyword evidence="2" id="KW-0347">Helicase</keyword>
<dbReference type="InterPro" id="IPR027785">
    <property type="entry name" value="UvrD-like_helicase_C"/>
</dbReference>
<dbReference type="Proteomes" id="UP000030324">
    <property type="component" value="Segment"/>
</dbReference>
<dbReference type="GeneID" id="24724578"/>
<sequence length="414" mass="46514">MSLTSCQEQAAKQFLSFLCTSEKHMVISGPPGVGKTFMLNHMIEMLPSSRRITTIMGAEPLHNIAITATTNKAAEVLQERFPDRQVTTIHSKLGLTVRDDYRTGKTFTDKSKGFTPLSDTLVLMDESSMADTQLLKLIDEGTSKNCKIVFIGDHCQLAPVSETMSPVFNSGYITSYLNTQMRTSNSPALTLLNEQLRQTVETGVFRPITPVPGTIEFVDDDTMRQLMNANFISQETPGHKILAYTNNGVQEYNTYIRTKKNLPPTLIVGDTVVSNNSIETAGSRTIIEKAYNVYHVSEIQYDDVIPYYLVDIGVGGLVKQPVNFSQLQTHIREEASEKNWVEYFRLKNEFADLRFAYASTVHKSQGSTFDTVYIDLTDLCICKDMNQLARMLYVAVSRATTRVVFYGNPPHFMR</sequence>
<evidence type="ECO:0000313" key="3">
    <source>
        <dbReference type="Proteomes" id="UP000030324"/>
    </source>
</evidence>
<dbReference type="PANTHER" id="PTHR43788">
    <property type="entry name" value="DNA2/NAM7 HELICASE FAMILY MEMBER"/>
    <property type="match status" value="1"/>
</dbReference>
<accession>A0A0A0YW79</accession>
<dbReference type="GO" id="GO:0004386">
    <property type="term" value="F:helicase activity"/>
    <property type="evidence" value="ECO:0007669"/>
    <property type="project" value="UniProtKB-KW"/>
</dbReference>
<dbReference type="OrthoDB" id="5394at10239"/>
<reference evidence="2 3" key="1">
    <citation type="journal article" date="2015" name="Genome Announc.">
        <title>Complete Genome Sequence of Enterotoxigenic Escherichia coli N4-Like Podophage Pollock.</title>
        <authorList>
            <person name="Patel R.S."/>
            <person name="Lessor L.E."/>
            <person name="Hernandez A.C."/>
            <person name="Kuty Everett G.F."/>
        </authorList>
    </citation>
    <scope>NUCLEOTIDE SEQUENCE [LARGE SCALE GENOMIC DNA]</scope>
</reference>
<keyword evidence="2" id="KW-0378">Hydrolase</keyword>
<protein>
    <submittedName>
        <fullName evidence="2">DNA helicase</fullName>
    </submittedName>
</protein>
<dbReference type="CDD" id="cd18809">
    <property type="entry name" value="SF1_C_RecD"/>
    <property type="match status" value="1"/>
</dbReference>
<keyword evidence="3" id="KW-1185">Reference proteome</keyword>
<organism evidence="2 3">
    <name type="scientific">Escherichia phage Pollock</name>
    <dbReference type="NCBI Taxonomy" id="1540097"/>
    <lineage>
        <taxon>Viruses</taxon>
        <taxon>Duplodnaviria</taxon>
        <taxon>Heunggongvirae</taxon>
        <taxon>Uroviricota</taxon>
        <taxon>Caudoviricetes</taxon>
        <taxon>Schitoviridae</taxon>
        <taxon>Humphriesvirinae</taxon>
        <taxon>Pollockvirus</taxon>
        <taxon>Pollockvirus pollock</taxon>
    </lineage>
</organism>
<dbReference type="InterPro" id="IPR050534">
    <property type="entry name" value="Coronavir_polyprotein_1ab"/>
</dbReference>
<dbReference type="RefSeq" id="YP_009152142.1">
    <property type="nucleotide sequence ID" value="NC_027381.1"/>
</dbReference>
<dbReference type="SUPFAM" id="SSF52540">
    <property type="entry name" value="P-loop containing nucleoside triphosphate hydrolases"/>
    <property type="match status" value="1"/>
</dbReference>
<keyword evidence="2" id="KW-0547">Nucleotide-binding</keyword>
<feature type="domain" description="UvrD-like helicase C-terminal" evidence="1">
    <location>
        <begin position="355"/>
        <end position="405"/>
    </location>
</feature>
<evidence type="ECO:0000259" key="1">
    <source>
        <dbReference type="Pfam" id="PF13538"/>
    </source>
</evidence>
<name>A0A0A0YW79_9CAUD</name>
<dbReference type="KEGG" id="vg:24724578"/>
<keyword evidence="2" id="KW-0067">ATP-binding</keyword>
<proteinExistence type="predicted"/>
<dbReference type="Gene3D" id="3.40.50.300">
    <property type="entry name" value="P-loop containing nucleotide triphosphate hydrolases"/>
    <property type="match status" value="2"/>
</dbReference>